<feature type="region of interest" description="Disordered" evidence="1">
    <location>
        <begin position="35"/>
        <end position="67"/>
    </location>
</feature>
<accession>A0ABP8DSP9</accession>
<protein>
    <submittedName>
        <fullName evidence="2">Uncharacterized protein</fullName>
    </submittedName>
</protein>
<comment type="caution">
    <text evidence="2">The sequence shown here is derived from an EMBL/GenBank/DDBJ whole genome shotgun (WGS) entry which is preliminary data.</text>
</comment>
<dbReference type="EMBL" id="BAABAT010000058">
    <property type="protein sequence ID" value="GAA4262964.1"/>
    <property type="molecule type" value="Genomic_DNA"/>
</dbReference>
<sequence>MEGVHTAAWHHPAPAHPANGDGLPLDDDCHTVATHGQHHAECNHWDRHRQERGIRLPHRAGADERGR</sequence>
<feature type="region of interest" description="Disordered" evidence="1">
    <location>
        <begin position="1"/>
        <end position="23"/>
    </location>
</feature>
<keyword evidence="3" id="KW-1185">Reference proteome</keyword>
<evidence type="ECO:0000313" key="2">
    <source>
        <dbReference type="EMBL" id="GAA4262964.1"/>
    </source>
</evidence>
<feature type="compositionally biased region" description="Basic and acidic residues" evidence="1">
    <location>
        <begin position="38"/>
        <end position="67"/>
    </location>
</feature>
<reference evidence="3" key="1">
    <citation type="journal article" date="2019" name="Int. J. Syst. Evol. Microbiol.">
        <title>The Global Catalogue of Microorganisms (GCM) 10K type strain sequencing project: providing services to taxonomists for standard genome sequencing and annotation.</title>
        <authorList>
            <consortium name="The Broad Institute Genomics Platform"/>
            <consortium name="The Broad Institute Genome Sequencing Center for Infectious Disease"/>
            <person name="Wu L."/>
            <person name="Ma J."/>
        </authorList>
    </citation>
    <scope>NUCLEOTIDE SEQUENCE [LARGE SCALE GENOMIC DNA]</scope>
    <source>
        <strain evidence="3">JCM 17441</strain>
    </source>
</reference>
<feature type="compositionally biased region" description="Low complexity" evidence="1">
    <location>
        <begin position="7"/>
        <end position="18"/>
    </location>
</feature>
<name>A0ABP8DSP9_9ACTN</name>
<evidence type="ECO:0000256" key="1">
    <source>
        <dbReference type="SAM" id="MobiDB-lite"/>
    </source>
</evidence>
<gene>
    <name evidence="2" type="ORF">GCM10022255_103220</name>
</gene>
<dbReference type="Proteomes" id="UP001500620">
    <property type="component" value="Unassembled WGS sequence"/>
</dbReference>
<proteinExistence type="predicted"/>
<evidence type="ECO:0000313" key="3">
    <source>
        <dbReference type="Proteomes" id="UP001500620"/>
    </source>
</evidence>
<organism evidence="2 3">
    <name type="scientific">Dactylosporangium darangshiense</name>
    <dbReference type="NCBI Taxonomy" id="579108"/>
    <lineage>
        <taxon>Bacteria</taxon>
        <taxon>Bacillati</taxon>
        <taxon>Actinomycetota</taxon>
        <taxon>Actinomycetes</taxon>
        <taxon>Micromonosporales</taxon>
        <taxon>Micromonosporaceae</taxon>
        <taxon>Dactylosporangium</taxon>
    </lineage>
</organism>